<dbReference type="Proteomes" id="UP001265301">
    <property type="component" value="Unassembled WGS sequence"/>
</dbReference>
<keyword evidence="1" id="KW-1133">Transmembrane helix</keyword>
<gene>
    <name evidence="2" type="primary">comGE</name>
    <name evidence="2" type="ORF">P7H59_05830</name>
</gene>
<feature type="transmembrane region" description="Helical" evidence="1">
    <location>
        <begin position="6"/>
        <end position="27"/>
    </location>
</feature>
<protein>
    <submittedName>
        <fullName evidence="2">Competence type IV pilus minor pilin ComGE</fullName>
    </submittedName>
</protein>
<evidence type="ECO:0000313" key="2">
    <source>
        <dbReference type="EMBL" id="MDT2827977.1"/>
    </source>
</evidence>
<proteinExistence type="predicted"/>
<sequence>MKENEGYILLESLISLVILIILVTSYLDVTTEMRQESQERLASLVNYRDLYNETRRYRLHATKPSKGQINISFEEGRAFNQQGGILIVKK</sequence>
<keyword evidence="3" id="KW-1185">Reference proteome</keyword>
<organism evidence="2 3">
    <name type="scientific">Enterococcus viikkiensis</name>
    <dbReference type="NCBI Taxonomy" id="930854"/>
    <lineage>
        <taxon>Bacteria</taxon>
        <taxon>Bacillati</taxon>
        <taxon>Bacillota</taxon>
        <taxon>Bacilli</taxon>
        <taxon>Lactobacillales</taxon>
        <taxon>Enterococcaceae</taxon>
        <taxon>Enterococcus</taxon>
    </lineage>
</organism>
<name>A0ABU3FSW3_9ENTE</name>
<dbReference type="EMBL" id="JARQBN010000008">
    <property type="protein sequence ID" value="MDT2827977.1"/>
    <property type="molecule type" value="Genomic_DNA"/>
</dbReference>
<reference evidence="2 3" key="1">
    <citation type="submission" date="2023-03" db="EMBL/GenBank/DDBJ databases">
        <authorList>
            <person name="Shen W."/>
            <person name="Cai J."/>
        </authorList>
    </citation>
    <scope>NUCLEOTIDE SEQUENCE [LARGE SCALE GENOMIC DNA]</scope>
    <source>
        <strain evidence="2 3">B101</strain>
    </source>
</reference>
<evidence type="ECO:0000313" key="3">
    <source>
        <dbReference type="Proteomes" id="UP001265301"/>
    </source>
</evidence>
<dbReference type="InterPro" id="IPR053468">
    <property type="entry name" value="ComGE-like"/>
</dbReference>
<keyword evidence="1" id="KW-0472">Membrane</keyword>
<keyword evidence="1" id="KW-0812">Transmembrane</keyword>
<evidence type="ECO:0000256" key="1">
    <source>
        <dbReference type="SAM" id="Phobius"/>
    </source>
</evidence>
<accession>A0ABU3FSW3</accession>
<dbReference type="NCBIfam" id="NF041013">
    <property type="entry name" value="T4P_ComGE"/>
    <property type="match status" value="1"/>
</dbReference>
<comment type="caution">
    <text evidence="2">The sequence shown here is derived from an EMBL/GenBank/DDBJ whole genome shotgun (WGS) entry which is preliminary data.</text>
</comment>